<reference evidence="1" key="1">
    <citation type="submission" date="2014-09" db="EMBL/GenBank/DDBJ databases">
        <authorList>
            <person name="Magalhaes I.L.F."/>
            <person name="Oliveira U."/>
            <person name="Santos F.R."/>
            <person name="Vidigal T.H.D.A."/>
            <person name="Brescovit A.D."/>
            <person name="Santos A.J."/>
        </authorList>
    </citation>
    <scope>NUCLEOTIDE SEQUENCE</scope>
    <source>
        <tissue evidence="1">Shoot tissue taken approximately 20 cm above the soil surface</tissue>
    </source>
</reference>
<dbReference type="EMBL" id="GBRH01270026">
    <property type="protein sequence ID" value="JAD27869.1"/>
    <property type="molecule type" value="Transcribed_RNA"/>
</dbReference>
<evidence type="ECO:0000313" key="1">
    <source>
        <dbReference type="EMBL" id="JAD27869.1"/>
    </source>
</evidence>
<organism evidence="1">
    <name type="scientific">Arundo donax</name>
    <name type="common">Giant reed</name>
    <name type="synonym">Donax arundinaceus</name>
    <dbReference type="NCBI Taxonomy" id="35708"/>
    <lineage>
        <taxon>Eukaryota</taxon>
        <taxon>Viridiplantae</taxon>
        <taxon>Streptophyta</taxon>
        <taxon>Embryophyta</taxon>
        <taxon>Tracheophyta</taxon>
        <taxon>Spermatophyta</taxon>
        <taxon>Magnoliopsida</taxon>
        <taxon>Liliopsida</taxon>
        <taxon>Poales</taxon>
        <taxon>Poaceae</taxon>
        <taxon>PACMAD clade</taxon>
        <taxon>Arundinoideae</taxon>
        <taxon>Arundineae</taxon>
        <taxon>Arundo</taxon>
    </lineage>
</organism>
<proteinExistence type="predicted"/>
<name>A0A0A8YML3_ARUDO</name>
<accession>A0A0A8YML3</accession>
<reference evidence="1" key="2">
    <citation type="journal article" date="2015" name="Data Brief">
        <title>Shoot transcriptome of the giant reed, Arundo donax.</title>
        <authorList>
            <person name="Barrero R.A."/>
            <person name="Guerrero F.D."/>
            <person name="Moolhuijzen P."/>
            <person name="Goolsby J.A."/>
            <person name="Tidwell J."/>
            <person name="Bellgard S.E."/>
            <person name="Bellgard M.I."/>
        </authorList>
    </citation>
    <scope>NUCLEOTIDE SEQUENCE</scope>
    <source>
        <tissue evidence="1">Shoot tissue taken approximately 20 cm above the soil surface</tissue>
    </source>
</reference>
<sequence length="18" mass="2151">MQLGYMGPSNSIKYQFTW</sequence>
<dbReference type="AlphaFoldDB" id="A0A0A8YML3"/>
<protein>
    <submittedName>
        <fullName evidence="1">Uncharacterized protein</fullName>
    </submittedName>
</protein>